<gene>
    <name evidence="2" type="ORF">SAMN04490357_3550</name>
</gene>
<dbReference type="RefSeq" id="WP_074992536.1">
    <property type="nucleotide sequence ID" value="NZ_FNTD01000004.1"/>
</dbReference>
<protein>
    <submittedName>
        <fullName evidence="2">Uncharacterized protein</fullName>
    </submittedName>
</protein>
<evidence type="ECO:0000313" key="2">
    <source>
        <dbReference type="EMBL" id="SED01595.1"/>
    </source>
</evidence>
<keyword evidence="1" id="KW-1133">Transmembrane helix</keyword>
<feature type="transmembrane region" description="Helical" evidence="1">
    <location>
        <begin position="6"/>
        <end position="31"/>
    </location>
</feature>
<proteinExistence type="predicted"/>
<name>A0A1H4X7R6_9ACTN</name>
<organism evidence="2 3">
    <name type="scientific">Streptomyces misionensis</name>
    <dbReference type="NCBI Taxonomy" id="67331"/>
    <lineage>
        <taxon>Bacteria</taxon>
        <taxon>Bacillati</taxon>
        <taxon>Actinomycetota</taxon>
        <taxon>Actinomycetes</taxon>
        <taxon>Kitasatosporales</taxon>
        <taxon>Streptomycetaceae</taxon>
        <taxon>Streptomyces</taxon>
    </lineage>
</organism>
<sequence>MPEHLSTIQLAAAAILTVAGVVWAIGVLRLLRRYRSQAMRELAAPRLPFLPAQPGTGPLRESVELTPAEQDAFAGLIRQLGHR</sequence>
<dbReference type="AlphaFoldDB" id="A0A1H4X7R6"/>
<dbReference type="Proteomes" id="UP000182375">
    <property type="component" value="Unassembled WGS sequence"/>
</dbReference>
<dbReference type="GeneID" id="95512688"/>
<dbReference type="EMBL" id="FNTD01000004">
    <property type="protein sequence ID" value="SED01595.1"/>
    <property type="molecule type" value="Genomic_DNA"/>
</dbReference>
<keyword evidence="1" id="KW-0812">Transmembrane</keyword>
<evidence type="ECO:0000256" key="1">
    <source>
        <dbReference type="SAM" id="Phobius"/>
    </source>
</evidence>
<keyword evidence="1" id="KW-0472">Membrane</keyword>
<reference evidence="2 3" key="1">
    <citation type="submission" date="2016-10" db="EMBL/GenBank/DDBJ databases">
        <authorList>
            <person name="de Groot N.N."/>
        </authorList>
    </citation>
    <scope>NUCLEOTIDE SEQUENCE [LARGE SCALE GENOMIC DNA]</scope>
    <source>
        <strain evidence="2 3">DSM 40306</strain>
    </source>
</reference>
<dbReference type="STRING" id="67331.SAMN04490357_3550"/>
<accession>A0A1H4X7R6</accession>
<evidence type="ECO:0000313" key="3">
    <source>
        <dbReference type="Proteomes" id="UP000182375"/>
    </source>
</evidence>